<feature type="domain" description="GH15-like" evidence="1">
    <location>
        <begin position="226"/>
        <end position="589"/>
    </location>
</feature>
<sequence length="601" mass="66409">MSYPPIEDHGVIGDLDTLALVACDGTIDYCCYPRLDGPCVFAGLLDDTRGGQFRIAPGFTPGRSTQIYLPDTNVLLTRFLSGRGILEVTDFMPCTGAWPAPAIVRLVRAVTGEVPVEMTCQPALDYARARTVAAQVGSTHIRFEAAGGSHQRLQLHASVPMEAGDGAATSRMTLRAGEQAAFLLTDAAVEPPVPCDPHALAGERDGTTAFWRAWLGQIVYRGRWQESVRRSALVLKLLTSRRHGAIAAAGTFGLPEAIGGGRNWDYRYCWIRDSAFSVYAFLRLGFTDEAHAYMDWIQGRFRDCGHCGTLDVLYTLDGRGEPNETELTHLEGYRGSRPVRVGNAAHAQLQLDIYGELLDALYLADKHVHPVPHDTWVNVQRAVEHVAANWQRSDAGIWEVRGGPRAFLHSRLMCWVALDRGLRLATRESLPAPVDRWRAVRDEIYESIFCEFWDPRLGAFVQSAGSKTVDAAALMMPLVRFISPVDPKWLSTLDVIGWRLANDALLHRYDDTEPEGLDGSQEGHFTMCSFWYVECLARAGRVDEAHLLFDKMLSYANHLGLFAEELGIDGCHLGNFPQAFTHLALISAASALERFGGEPMP</sequence>
<protein>
    <submittedName>
        <fullName evidence="3">Glucoamylase</fullName>
    </submittedName>
</protein>
<dbReference type="SUPFAM" id="SSF48208">
    <property type="entry name" value="Six-hairpin glycosidases"/>
    <property type="match status" value="1"/>
</dbReference>
<dbReference type="PANTHER" id="PTHR31616">
    <property type="entry name" value="TREHALASE"/>
    <property type="match status" value="1"/>
</dbReference>
<evidence type="ECO:0000259" key="1">
    <source>
        <dbReference type="Pfam" id="PF00723"/>
    </source>
</evidence>
<evidence type="ECO:0000313" key="4">
    <source>
        <dbReference type="Proteomes" id="UP001296873"/>
    </source>
</evidence>
<dbReference type="Pfam" id="PF19291">
    <property type="entry name" value="TREH_N"/>
    <property type="match status" value="1"/>
</dbReference>
<name>A0ABS1DM92_9PROT</name>
<gene>
    <name evidence="3" type="ORF">CKO28_24785</name>
</gene>
<dbReference type="Pfam" id="PF00723">
    <property type="entry name" value="Glyco_hydro_15"/>
    <property type="match status" value="1"/>
</dbReference>
<feature type="domain" description="Trehalase-like N-terminal" evidence="2">
    <location>
        <begin position="4"/>
        <end position="132"/>
    </location>
</feature>
<comment type="caution">
    <text evidence="3">The sequence shown here is derived from an EMBL/GenBank/DDBJ whole genome shotgun (WGS) entry which is preliminary data.</text>
</comment>
<dbReference type="Gene3D" id="1.50.10.10">
    <property type="match status" value="1"/>
</dbReference>
<dbReference type="PANTHER" id="PTHR31616:SF0">
    <property type="entry name" value="GLUCAN 1,4-ALPHA-GLUCOSIDASE"/>
    <property type="match status" value="1"/>
</dbReference>
<dbReference type="EMBL" id="NRRL01000158">
    <property type="protein sequence ID" value="MBK1671222.1"/>
    <property type="molecule type" value="Genomic_DNA"/>
</dbReference>
<dbReference type="Proteomes" id="UP001296873">
    <property type="component" value="Unassembled WGS sequence"/>
</dbReference>
<dbReference type="InterPro" id="IPR008928">
    <property type="entry name" value="6-hairpin_glycosidase_sf"/>
</dbReference>
<dbReference type="InterPro" id="IPR012341">
    <property type="entry name" value="6hp_glycosidase-like_sf"/>
</dbReference>
<evidence type="ECO:0000259" key="2">
    <source>
        <dbReference type="Pfam" id="PF19291"/>
    </source>
</evidence>
<organism evidence="3 4">
    <name type="scientific">Rhodovibrio sodomensis</name>
    <dbReference type="NCBI Taxonomy" id="1088"/>
    <lineage>
        <taxon>Bacteria</taxon>
        <taxon>Pseudomonadati</taxon>
        <taxon>Pseudomonadota</taxon>
        <taxon>Alphaproteobacteria</taxon>
        <taxon>Rhodospirillales</taxon>
        <taxon>Rhodovibrionaceae</taxon>
        <taxon>Rhodovibrio</taxon>
    </lineage>
</organism>
<reference evidence="3 4" key="1">
    <citation type="journal article" date="2020" name="Microorganisms">
        <title>Osmotic Adaptation and Compatible Solute Biosynthesis of Phototrophic Bacteria as Revealed from Genome Analyses.</title>
        <authorList>
            <person name="Imhoff J.F."/>
            <person name="Rahn T."/>
            <person name="Kunzel S."/>
            <person name="Keller A."/>
            <person name="Neulinger S.C."/>
        </authorList>
    </citation>
    <scope>NUCLEOTIDE SEQUENCE [LARGE SCALE GENOMIC DNA]</scope>
    <source>
        <strain evidence="3 4">DSM 9895</strain>
    </source>
</reference>
<proteinExistence type="predicted"/>
<evidence type="ECO:0000313" key="3">
    <source>
        <dbReference type="EMBL" id="MBK1671222.1"/>
    </source>
</evidence>
<dbReference type="InterPro" id="IPR045582">
    <property type="entry name" value="Trehalase-like_N"/>
</dbReference>
<dbReference type="InterPro" id="IPR011613">
    <property type="entry name" value="GH15-like"/>
</dbReference>
<keyword evidence="4" id="KW-1185">Reference proteome</keyword>
<accession>A0ABS1DM92</accession>